<dbReference type="EC" id="2.3.1.-" evidence="1"/>
<organism evidence="1 2">
    <name type="scientific">Ensifer adhaerens</name>
    <name type="common">Sinorhizobium morelense</name>
    <dbReference type="NCBI Taxonomy" id="106592"/>
    <lineage>
        <taxon>Bacteria</taxon>
        <taxon>Pseudomonadati</taxon>
        <taxon>Pseudomonadota</taxon>
        <taxon>Alphaproteobacteria</taxon>
        <taxon>Hyphomicrobiales</taxon>
        <taxon>Rhizobiaceae</taxon>
        <taxon>Sinorhizobium/Ensifer group</taxon>
        <taxon>Ensifer</taxon>
    </lineage>
</organism>
<proteinExistence type="predicted"/>
<accession>A0ACC5SQB6</accession>
<name>A0ACC5SQB6_ENSAD</name>
<dbReference type="Proteomes" id="UP000823773">
    <property type="component" value="Unassembled WGS sequence"/>
</dbReference>
<keyword evidence="1" id="KW-0808">Transferase</keyword>
<comment type="caution">
    <text evidence="1">The sequence shown here is derived from an EMBL/GenBank/DDBJ whole genome shotgun (WGS) entry which is preliminary data.</text>
</comment>
<sequence length="568" mass="60610">MLQWGQAATFLEHCRQLIRLFFPRSVRVLRPAPTGGCMERLAGRIMLLSGAPRLFLAFVAGLLAVLTQPPFGIFAAAFLSFPILVWLLDGATGHPDGGLIRRLWPAVSIGWAFGFGYFLGGLWWLGNALLVEADSFAWALPLAVVGLPACLAVFYALATLIARILWSDGVGRIAALALGFGLAEWLRSFIFTGFPWNAIGYAAMPMPLMMQSASVVSLATINMLAVFVFAAPALAGTGKGGRIGLSLAVALCAAHIGFGFYRLALPAPAGPDQPLAVRLVQPVIDQAKKLDDSERGAIFEEHLALTAVPAEGGARKPDIVVWPETSIPFVLTDSPDALARIAEVLDDQQILIAGAVRAEDAGAGLPPRYYNSIYVIDGRGQIIGAADKVHLVPFGEYLPFEDLLTSWGLSSVAAAMPGGFSAAKTRSLLTLPGGRTFYPLICYEAIFPGEIGADARGADALLNITNDAWFGDTPGPRQHFHQAQLRAVESGIPLIRAANNGISAIVDARGVLVVGLAYNYRGVVDTILPGRLPTPTNEVIRSRIFGLCAIFLLLVAVFSRVSFNIRKN</sequence>
<reference evidence="1" key="1">
    <citation type="submission" date="2021-03" db="EMBL/GenBank/DDBJ databases">
        <title>Genomic Encyclopedia of Type Strains, Phase IV (KMG-IV): sequencing the most valuable type-strain genomes for metagenomic binning, comparative biology and taxonomic classification.</title>
        <authorList>
            <person name="Goeker M."/>
        </authorList>
    </citation>
    <scope>NUCLEOTIDE SEQUENCE</scope>
    <source>
        <strain evidence="1">DSM 18131</strain>
    </source>
</reference>
<keyword evidence="1" id="KW-0012">Acyltransferase</keyword>
<evidence type="ECO:0000313" key="1">
    <source>
        <dbReference type="EMBL" id="MBP1871066.1"/>
    </source>
</evidence>
<protein>
    <submittedName>
        <fullName evidence="1">Apolipoprotein N-acyltransferase</fullName>
        <ecNumber evidence="1">2.3.1.-</ecNumber>
    </submittedName>
</protein>
<keyword evidence="2" id="KW-1185">Reference proteome</keyword>
<gene>
    <name evidence="1" type="ORF">J2Z19_000763</name>
</gene>
<evidence type="ECO:0000313" key="2">
    <source>
        <dbReference type="Proteomes" id="UP000823773"/>
    </source>
</evidence>
<dbReference type="EMBL" id="JAGGJR010000001">
    <property type="protein sequence ID" value="MBP1871066.1"/>
    <property type="molecule type" value="Genomic_DNA"/>
</dbReference>